<name>A0A849VLM6_9GAMM</name>
<dbReference type="Gene3D" id="2.120.10.30">
    <property type="entry name" value="TolB, C-terminal domain"/>
    <property type="match status" value="2"/>
</dbReference>
<dbReference type="SUPFAM" id="SSF53474">
    <property type="entry name" value="alpha/beta-Hydrolases"/>
    <property type="match status" value="1"/>
</dbReference>
<keyword evidence="1" id="KW-0732">Signal</keyword>
<protein>
    <submittedName>
        <fullName evidence="3">S9 family peptidase</fullName>
    </submittedName>
</protein>
<dbReference type="GO" id="GO:0008239">
    <property type="term" value="F:dipeptidyl-peptidase activity"/>
    <property type="evidence" value="ECO:0007669"/>
    <property type="project" value="TreeGrafter"/>
</dbReference>
<reference evidence="3 4" key="1">
    <citation type="submission" date="2020-04" db="EMBL/GenBank/DDBJ databases">
        <title>Pseudoalteromonas caenipelagi sp. nov., isolated from a tidal flat.</title>
        <authorList>
            <person name="Park S."/>
            <person name="Yoon J.-H."/>
        </authorList>
    </citation>
    <scope>NUCLEOTIDE SEQUENCE [LARGE SCALE GENOMIC DNA]</scope>
    <source>
        <strain evidence="3 4">JBTF-M23</strain>
    </source>
</reference>
<dbReference type="RefSeq" id="WP_171627712.1">
    <property type="nucleotide sequence ID" value="NZ_JABBPG010000011.1"/>
</dbReference>
<dbReference type="InterPro" id="IPR011042">
    <property type="entry name" value="6-blade_b-propeller_TolB-like"/>
</dbReference>
<comment type="caution">
    <text evidence="3">The sequence shown here is derived from an EMBL/GenBank/DDBJ whole genome shotgun (WGS) entry which is preliminary data.</text>
</comment>
<organism evidence="3 4">
    <name type="scientific">Pseudoalteromonas caenipelagi</name>
    <dbReference type="NCBI Taxonomy" id="2726988"/>
    <lineage>
        <taxon>Bacteria</taxon>
        <taxon>Pseudomonadati</taxon>
        <taxon>Pseudomonadota</taxon>
        <taxon>Gammaproteobacteria</taxon>
        <taxon>Alteromonadales</taxon>
        <taxon>Pseudoalteromonadaceae</taxon>
        <taxon>Pseudoalteromonas</taxon>
    </lineage>
</organism>
<proteinExistence type="predicted"/>
<feature type="chain" id="PRO_5032409292" evidence="1">
    <location>
        <begin position="21"/>
        <end position="918"/>
    </location>
</feature>
<dbReference type="AlphaFoldDB" id="A0A849VLM6"/>
<dbReference type="SUPFAM" id="SSF82171">
    <property type="entry name" value="DPP6 N-terminal domain-like"/>
    <property type="match status" value="1"/>
</dbReference>
<dbReference type="InterPro" id="IPR029058">
    <property type="entry name" value="AB_hydrolase_fold"/>
</dbReference>
<evidence type="ECO:0000256" key="1">
    <source>
        <dbReference type="SAM" id="SignalP"/>
    </source>
</evidence>
<dbReference type="Gene3D" id="3.40.50.1820">
    <property type="entry name" value="alpha/beta hydrolase"/>
    <property type="match status" value="1"/>
</dbReference>
<dbReference type="Proteomes" id="UP000586305">
    <property type="component" value="Unassembled WGS sequence"/>
</dbReference>
<dbReference type="Pfam" id="PF00326">
    <property type="entry name" value="Peptidase_S9"/>
    <property type="match status" value="1"/>
</dbReference>
<dbReference type="InterPro" id="IPR001375">
    <property type="entry name" value="Peptidase_S9_cat"/>
</dbReference>
<evidence type="ECO:0000313" key="4">
    <source>
        <dbReference type="Proteomes" id="UP000586305"/>
    </source>
</evidence>
<evidence type="ECO:0000313" key="3">
    <source>
        <dbReference type="EMBL" id="NOU52654.1"/>
    </source>
</evidence>
<gene>
    <name evidence="3" type="ORF">HG263_19295</name>
</gene>
<evidence type="ECO:0000259" key="2">
    <source>
        <dbReference type="Pfam" id="PF00326"/>
    </source>
</evidence>
<dbReference type="EMBL" id="JABBPG010000011">
    <property type="protein sequence ID" value="NOU52654.1"/>
    <property type="molecule type" value="Genomic_DNA"/>
</dbReference>
<feature type="signal peptide" evidence="1">
    <location>
        <begin position="1"/>
        <end position="20"/>
    </location>
</feature>
<dbReference type="InterPro" id="IPR050278">
    <property type="entry name" value="Serine_Prot_S9B/DPPIV"/>
</dbReference>
<dbReference type="PANTHER" id="PTHR11731">
    <property type="entry name" value="PROTEASE FAMILY S9B,C DIPEPTIDYL-PEPTIDASE IV-RELATED"/>
    <property type="match status" value="1"/>
</dbReference>
<feature type="domain" description="Peptidase S9 prolyl oligopeptidase catalytic" evidence="2">
    <location>
        <begin position="724"/>
        <end position="901"/>
    </location>
</feature>
<dbReference type="PANTHER" id="PTHR11731:SF193">
    <property type="entry name" value="DIPEPTIDYL PEPTIDASE 9"/>
    <property type="match status" value="1"/>
</dbReference>
<accession>A0A849VLM6</accession>
<dbReference type="GO" id="GO:0006508">
    <property type="term" value="P:proteolysis"/>
    <property type="evidence" value="ECO:0007669"/>
    <property type="project" value="InterPro"/>
</dbReference>
<sequence>MKFIHSLLSASIMFASTVSATEKSLQFEDVFDFRYAHNTVLSDDGHYLSFSAQPYRGDNEGQVYDLKINQLIASVPRGSKPHINKSATWVAFTQTPSLLDQETASKKEKKKLPKNLVLVNTQTKQQQMFANIVDYQLSDDGNWLVYREKVSDAEKKSDAKDNAQPSIKADKKDQLHTLVIVNLSNENTLRIEHIGNYGLSPTNKGVLFNQRSEDGSKNRISFIELSNSKQNVLFDEPGITLSQVAWHPKGQLVAFYQGNYVNNDPLRRHYQLMLWDADNNETRTIASDEDWFNGKSATLEWSQDGSRLYFENRPELESKPKELKYHDQASLTDFDTIRAQKGLKIWHNKDPEIKPREINTWEKTNKKRHYQAVYHINGQRVAQLTDEQVPNLTLNTEAQFLLASNDIPYLKQTMYKGFYEDYYAVQVATGAKHFIVKESPFQPSLSPTGTHAVYFEDAQVWLKDLHEQKVAPLTASVRDAIFADDRHDYPQPQPGYGFAGWQLDGGIVYVYSKYDIWAFDVNTRQAKRLTQGRETNTQYRVVQLDDKKVGFNKNETLILAAHNLDNKQTHVATLSLTNGALTTVLADKARFDVVKKAKNADQVVFTKQTYHQFPDFWHSNLNFDKPQKITDLNPQVSNFAWGQKPELVKYKGYDGEDLQGVLIKPAGYKKGDKVPVVIYFYRYMSQRMYDFPKMELNHRPNFPMFTSNGYAIFLPDIRFEIGHPGRSSTQTMINAAQKLIDIGVAHPDKIGLQGHSWAGYQSAFMVTQTDMFKAVVSGAPVSNMTSAYSGIRLKSGLARQFQYETGQSRIGKTLVEAPELYIENSPVFFADKVNTPILIMFGDEDGAVPWQEGIQYYLALRRYDKDAIFLQYEGEPHHLKQFPNQLDFSIRMMEYFDHYLKGVPAASWITQGEAYKAE</sequence>
<dbReference type="GO" id="GO:0008236">
    <property type="term" value="F:serine-type peptidase activity"/>
    <property type="evidence" value="ECO:0007669"/>
    <property type="project" value="InterPro"/>
</dbReference>
<keyword evidence="4" id="KW-1185">Reference proteome</keyword>